<dbReference type="AlphaFoldDB" id="A0ABC8M3W5"/>
<dbReference type="EMBL" id="CAKOAT010921820">
    <property type="protein sequence ID" value="CAH8390839.1"/>
    <property type="molecule type" value="Genomic_DNA"/>
</dbReference>
<comment type="caution">
    <text evidence="1">The sequence shown here is derived from an EMBL/GenBank/DDBJ whole genome shotgun (WGS) entry which is preliminary data.</text>
</comment>
<gene>
    <name evidence="1" type="ORF">ERUC_LOCUS43322</name>
</gene>
<accession>A0ABC8M3W5</accession>
<evidence type="ECO:0000313" key="2">
    <source>
        <dbReference type="Proteomes" id="UP001642260"/>
    </source>
</evidence>
<dbReference type="Proteomes" id="UP001642260">
    <property type="component" value="Unassembled WGS sequence"/>
</dbReference>
<sequence length="125" mass="14714">MFVNASVLVVKSKERMVKNLDAQTVNRNIFFSLRRETRLLRIHVLLPNTRKFLVNLIDEYYQGLLSWEVFSTTVKAFHATRMGGGGPKKRLVIPNKPNEEDYFYANTYHRCMNVLSCYMRIMVIH</sequence>
<keyword evidence="2" id="KW-1185">Reference proteome</keyword>
<organism evidence="1 2">
    <name type="scientific">Eruca vesicaria subsp. sativa</name>
    <name type="common">Garden rocket</name>
    <name type="synonym">Eruca sativa</name>
    <dbReference type="NCBI Taxonomy" id="29727"/>
    <lineage>
        <taxon>Eukaryota</taxon>
        <taxon>Viridiplantae</taxon>
        <taxon>Streptophyta</taxon>
        <taxon>Embryophyta</taxon>
        <taxon>Tracheophyta</taxon>
        <taxon>Spermatophyta</taxon>
        <taxon>Magnoliopsida</taxon>
        <taxon>eudicotyledons</taxon>
        <taxon>Gunneridae</taxon>
        <taxon>Pentapetalae</taxon>
        <taxon>rosids</taxon>
        <taxon>malvids</taxon>
        <taxon>Brassicales</taxon>
        <taxon>Brassicaceae</taxon>
        <taxon>Brassiceae</taxon>
        <taxon>Eruca</taxon>
    </lineage>
</organism>
<proteinExistence type="predicted"/>
<protein>
    <submittedName>
        <fullName evidence="1">Uncharacterized protein</fullName>
    </submittedName>
</protein>
<reference evidence="1 2" key="1">
    <citation type="submission" date="2022-03" db="EMBL/GenBank/DDBJ databases">
        <authorList>
            <person name="Macdonald S."/>
            <person name="Ahmed S."/>
            <person name="Newling K."/>
        </authorList>
    </citation>
    <scope>NUCLEOTIDE SEQUENCE [LARGE SCALE GENOMIC DNA]</scope>
</reference>
<evidence type="ECO:0000313" key="1">
    <source>
        <dbReference type="EMBL" id="CAH8390839.1"/>
    </source>
</evidence>
<name>A0ABC8M3W5_ERUVS</name>